<keyword evidence="2" id="KW-0812">Transmembrane</keyword>
<feature type="region of interest" description="Disordered" evidence="1">
    <location>
        <begin position="53"/>
        <end position="81"/>
    </location>
</feature>
<sequence>MLAKRFLLAGFILGVYCLTALADEEDELDDREPKEYMPEVWHAIETIPEGSAGWIPRDPLDSLGKAQTKRRRLRKRKRRPPIVTYLDQSAESVAPVLAQEPSKPQDAWKEMQEESGRPYVRRKVTPAYSPIAAEPEGGQNRTKSQGPNIKDILKQSGGLSLSEILQQKNVTLAELLMGKEEAIQALTERTKYKRIPPSIGLHKEGISRRYETISESQDIISSREREEAQKKRLVLLQSPNFPEVTRQEAAAEPTAEATTSTTSQPSTTRTPDGNRLKTGLPLTSAQLMKMVTKTRAGVRPFPTPPPEEEENYPKVNGTLFKPLKISVKEIVKHTENQPGEKQQDGPLRMKIDLKTVDLAPKLEPSSAREEILQILMDPVGRAGLARILEARNMSVQELIEQRERGSSQLHLADIFHNNTREPEPSDEALEGKINSEVFSSFPVFARQPKSLSSPTTEQPVPAISFKIPANSSTNATHQWQRLYPDLFSRPNQEQPPKDLVPQRIEEELDILTEEDAQRLDDVDQTLYSSISTQQLDIDENTWQMLNISTGVRSAIVASLVIVLLSIVVFVSILVVFRWRQSRKKCVDYGGSLKPALISIKRHNIKTFVAETLGKKNVNYYKRHLQSMSDDSWETESKRRI</sequence>
<keyword evidence="2" id="KW-1133">Transmembrane helix</keyword>
<evidence type="ECO:0000313" key="5">
    <source>
        <dbReference type="Proteomes" id="UP000030742"/>
    </source>
</evidence>
<reference evidence="4 5" key="1">
    <citation type="journal article" date="2013" name="Genome Biol.">
        <title>Draft genome of the mountain pine beetle, Dendroctonus ponderosae Hopkins, a major forest pest.</title>
        <authorList>
            <person name="Keeling C.I."/>
            <person name="Yuen M.M."/>
            <person name="Liao N.Y."/>
            <person name="Docking T.R."/>
            <person name="Chan S.K."/>
            <person name="Taylor G.A."/>
            <person name="Palmquist D.L."/>
            <person name="Jackman S.D."/>
            <person name="Nguyen A."/>
            <person name="Li M."/>
            <person name="Henderson H."/>
            <person name="Janes J.K."/>
            <person name="Zhao Y."/>
            <person name="Pandoh P."/>
            <person name="Moore R."/>
            <person name="Sperling F.A."/>
            <person name="Huber D.P."/>
            <person name="Birol I."/>
            <person name="Jones S.J."/>
            <person name="Bohlmann J."/>
        </authorList>
    </citation>
    <scope>NUCLEOTIDE SEQUENCE</scope>
</reference>
<organism evidence="4 5">
    <name type="scientific">Dendroctonus ponderosae</name>
    <name type="common">Mountain pine beetle</name>
    <dbReference type="NCBI Taxonomy" id="77166"/>
    <lineage>
        <taxon>Eukaryota</taxon>
        <taxon>Metazoa</taxon>
        <taxon>Ecdysozoa</taxon>
        <taxon>Arthropoda</taxon>
        <taxon>Hexapoda</taxon>
        <taxon>Insecta</taxon>
        <taxon>Pterygota</taxon>
        <taxon>Neoptera</taxon>
        <taxon>Endopterygota</taxon>
        <taxon>Coleoptera</taxon>
        <taxon>Polyphaga</taxon>
        <taxon>Cucujiformia</taxon>
        <taxon>Curculionidae</taxon>
        <taxon>Scolytinae</taxon>
        <taxon>Dendroctonus</taxon>
    </lineage>
</organism>
<keyword evidence="3" id="KW-0732">Signal</keyword>
<feature type="region of interest" description="Disordered" evidence="1">
    <location>
        <begin position="94"/>
        <end position="149"/>
    </location>
</feature>
<evidence type="ECO:0000256" key="2">
    <source>
        <dbReference type="SAM" id="Phobius"/>
    </source>
</evidence>
<name>U4U4Z4_DENPD</name>
<feature type="compositionally biased region" description="Basic and acidic residues" evidence="1">
    <location>
        <begin position="106"/>
        <end position="116"/>
    </location>
</feature>
<dbReference type="OrthoDB" id="6364622at2759"/>
<feature type="transmembrane region" description="Helical" evidence="2">
    <location>
        <begin position="554"/>
        <end position="576"/>
    </location>
</feature>
<gene>
    <name evidence="4" type="ORF">D910_03092</name>
</gene>
<evidence type="ECO:0000256" key="3">
    <source>
        <dbReference type="SAM" id="SignalP"/>
    </source>
</evidence>
<evidence type="ECO:0000256" key="1">
    <source>
        <dbReference type="SAM" id="MobiDB-lite"/>
    </source>
</evidence>
<proteinExistence type="predicted"/>
<dbReference type="STRING" id="77166.U4U4Z4"/>
<dbReference type="AlphaFoldDB" id="U4U4Z4"/>
<feature type="compositionally biased region" description="Low complexity" evidence="1">
    <location>
        <begin position="247"/>
        <end position="271"/>
    </location>
</feature>
<dbReference type="EMBL" id="KB631738">
    <property type="protein sequence ID" value="ERL85676.1"/>
    <property type="molecule type" value="Genomic_DNA"/>
</dbReference>
<feature type="signal peptide" evidence="3">
    <location>
        <begin position="1"/>
        <end position="22"/>
    </location>
</feature>
<evidence type="ECO:0000313" key="4">
    <source>
        <dbReference type="EMBL" id="ERL85676.1"/>
    </source>
</evidence>
<protein>
    <submittedName>
        <fullName evidence="4">Uncharacterized protein</fullName>
    </submittedName>
</protein>
<feature type="chain" id="PRO_5004655914" evidence="3">
    <location>
        <begin position="23"/>
        <end position="640"/>
    </location>
</feature>
<accession>U4U4Z4</accession>
<feature type="region of interest" description="Disordered" evidence="1">
    <location>
        <begin position="241"/>
        <end position="279"/>
    </location>
</feature>
<feature type="compositionally biased region" description="Basic residues" evidence="1">
    <location>
        <begin position="67"/>
        <end position="80"/>
    </location>
</feature>
<dbReference type="Proteomes" id="UP000030742">
    <property type="component" value="Unassembled WGS sequence"/>
</dbReference>
<keyword evidence="2" id="KW-0472">Membrane</keyword>